<feature type="transmembrane region" description="Helical" evidence="1">
    <location>
        <begin position="163"/>
        <end position="183"/>
    </location>
</feature>
<evidence type="ECO:0000256" key="1">
    <source>
        <dbReference type="SAM" id="Phobius"/>
    </source>
</evidence>
<dbReference type="AlphaFoldDB" id="A0A1H6F4Z1"/>
<evidence type="ECO:0000313" key="2">
    <source>
        <dbReference type="EMBL" id="SEH05162.1"/>
    </source>
</evidence>
<dbReference type="Proteomes" id="UP000236724">
    <property type="component" value="Unassembled WGS sequence"/>
</dbReference>
<feature type="transmembrane region" description="Helical" evidence="1">
    <location>
        <begin position="7"/>
        <end position="28"/>
    </location>
</feature>
<keyword evidence="1" id="KW-0812">Transmembrane</keyword>
<proteinExistence type="predicted"/>
<keyword evidence="1" id="KW-1133">Transmembrane helix</keyword>
<dbReference type="OrthoDB" id="184388at2"/>
<gene>
    <name evidence="2" type="ORF">MBHS_01015</name>
</gene>
<sequence>MDIRKITIILVIAILYSIFVFAVIEAVYPQPEYKEFCKHDYIQKPMMDRNGENNCEVINVPTTEQESCFEAEGNIEYAYDSNGCATDFSCNTCNSEYELKSDEHNRYVFYISTIFSLLAIFIGMYLPKKRNELNEWVGTGFILGGAIALLFGTATAFSALDRIIRPIVLFFELALVIFISYKMTNNLKDNKKK</sequence>
<dbReference type="EMBL" id="FMSV02000166">
    <property type="protein sequence ID" value="SEH05162.1"/>
    <property type="molecule type" value="Genomic_DNA"/>
</dbReference>
<keyword evidence="3" id="KW-1185">Reference proteome</keyword>
<dbReference type="RefSeq" id="WP_103919136.1">
    <property type="nucleotide sequence ID" value="NZ_FMSV02000166.1"/>
</dbReference>
<feature type="transmembrane region" description="Helical" evidence="1">
    <location>
        <begin position="107"/>
        <end position="126"/>
    </location>
</feature>
<reference evidence="2 3" key="1">
    <citation type="submission" date="2016-10" db="EMBL/GenBank/DDBJ databases">
        <authorList>
            <person name="de Groot N.N."/>
        </authorList>
    </citation>
    <scope>NUCLEOTIDE SEQUENCE [LARGE SCALE GENOMIC DNA]</scope>
    <source>
        <strain evidence="2">MBHS1</strain>
    </source>
</reference>
<organism evidence="2 3">
    <name type="scientific">Candidatus Venteria ishoeyi</name>
    <dbReference type="NCBI Taxonomy" id="1899563"/>
    <lineage>
        <taxon>Bacteria</taxon>
        <taxon>Pseudomonadati</taxon>
        <taxon>Pseudomonadota</taxon>
        <taxon>Gammaproteobacteria</taxon>
        <taxon>Thiotrichales</taxon>
        <taxon>Thiotrichaceae</taxon>
        <taxon>Venteria</taxon>
    </lineage>
</organism>
<keyword evidence="1" id="KW-0472">Membrane</keyword>
<protein>
    <submittedName>
        <fullName evidence="2">Uncharacterized protein</fullName>
    </submittedName>
</protein>
<evidence type="ECO:0000313" key="3">
    <source>
        <dbReference type="Proteomes" id="UP000236724"/>
    </source>
</evidence>
<name>A0A1H6F4Z1_9GAMM</name>
<feature type="transmembrane region" description="Helical" evidence="1">
    <location>
        <begin position="138"/>
        <end position="157"/>
    </location>
</feature>
<accession>A0A1H6F4Z1</accession>